<dbReference type="InterPro" id="IPR049492">
    <property type="entry name" value="BD-FAE-like_dom"/>
</dbReference>
<accession>A0A6L8LKQ6</accession>
<evidence type="ECO:0000313" key="4">
    <source>
        <dbReference type="Proteomes" id="UP000479043"/>
    </source>
</evidence>
<dbReference type="InterPro" id="IPR029058">
    <property type="entry name" value="AB_hydrolase_fold"/>
</dbReference>
<evidence type="ECO:0000313" key="3">
    <source>
        <dbReference type="EMBL" id="MYM55080.1"/>
    </source>
</evidence>
<dbReference type="RefSeq" id="WP_160972792.1">
    <property type="nucleotide sequence ID" value="NZ_WWEN01000003.1"/>
</dbReference>
<dbReference type="InterPro" id="IPR050300">
    <property type="entry name" value="GDXG_lipolytic_enzyme"/>
</dbReference>
<dbReference type="PANTHER" id="PTHR48081:SF33">
    <property type="entry name" value="KYNURENINE FORMAMIDASE"/>
    <property type="match status" value="1"/>
</dbReference>
<comment type="caution">
    <text evidence="3">The sequence shown here is derived from an EMBL/GenBank/DDBJ whole genome shotgun (WGS) entry which is preliminary data.</text>
</comment>
<dbReference type="AlphaFoldDB" id="A0A6L8LKQ6"/>
<proteinExistence type="predicted"/>
<feature type="domain" description="BD-FAE-like" evidence="2">
    <location>
        <begin position="55"/>
        <end position="178"/>
    </location>
</feature>
<gene>
    <name evidence="3" type="ORF">GR167_07175</name>
</gene>
<evidence type="ECO:0000256" key="1">
    <source>
        <dbReference type="ARBA" id="ARBA00022801"/>
    </source>
</evidence>
<dbReference type="GO" id="GO:0016787">
    <property type="term" value="F:hydrolase activity"/>
    <property type="evidence" value="ECO:0007669"/>
    <property type="project" value="UniProtKB-KW"/>
</dbReference>
<reference evidence="3 4" key="1">
    <citation type="submission" date="2020-01" db="EMBL/GenBank/DDBJ databases">
        <authorList>
            <person name="Chen S."/>
        </authorList>
    </citation>
    <scope>NUCLEOTIDE SEQUENCE [LARGE SCALE GENOMIC DNA]</scope>
    <source>
        <strain evidence="3 4">GS-10</strain>
    </source>
</reference>
<protein>
    <submittedName>
        <fullName evidence="3">Alpha/beta fold hydrolase</fullName>
    </submittedName>
</protein>
<dbReference type="Proteomes" id="UP000479043">
    <property type="component" value="Unassembled WGS sequence"/>
</dbReference>
<sequence>MELDDAYANAAYIEGAEAYPGRWAADAAGFREGMLEQGLAELDIPYGDSPRQVFDLFQPAGGAKGLFVFVHGGYWLKFDKSYWSHLAAGALEKGWAVAMPSYDLCPEVRIADISRQIAHMIPQAAAMVSGPILLAGHSAGGHLVARMATPGMLPAQVAVRVARIMPISPVADLRPMVKTSMNADFKMEMADAAMESPTLMLPMPGMDVVVWVGAEERPVFLEQATALAEAWRCELHIDPGKHHFNVIDGLADPDSRMLELLLPG</sequence>
<keyword evidence="4" id="KW-1185">Reference proteome</keyword>
<dbReference type="PANTHER" id="PTHR48081">
    <property type="entry name" value="AB HYDROLASE SUPERFAMILY PROTEIN C4A8.06C"/>
    <property type="match status" value="1"/>
</dbReference>
<organism evidence="3 4">
    <name type="scientific">Thalassovita mangrovi</name>
    <dbReference type="NCBI Taxonomy" id="2692236"/>
    <lineage>
        <taxon>Bacteria</taxon>
        <taxon>Pseudomonadati</taxon>
        <taxon>Pseudomonadota</taxon>
        <taxon>Alphaproteobacteria</taxon>
        <taxon>Rhodobacterales</taxon>
        <taxon>Roseobacteraceae</taxon>
        <taxon>Thalassovita</taxon>
    </lineage>
</organism>
<dbReference type="SUPFAM" id="SSF53474">
    <property type="entry name" value="alpha/beta-Hydrolases"/>
    <property type="match status" value="1"/>
</dbReference>
<dbReference type="Pfam" id="PF20434">
    <property type="entry name" value="BD-FAE"/>
    <property type="match status" value="1"/>
</dbReference>
<dbReference type="Gene3D" id="3.40.50.1820">
    <property type="entry name" value="alpha/beta hydrolase"/>
    <property type="match status" value="1"/>
</dbReference>
<name>A0A6L8LKQ6_9RHOB</name>
<keyword evidence="1 3" id="KW-0378">Hydrolase</keyword>
<dbReference type="EMBL" id="WWEN01000003">
    <property type="protein sequence ID" value="MYM55080.1"/>
    <property type="molecule type" value="Genomic_DNA"/>
</dbReference>
<evidence type="ECO:0000259" key="2">
    <source>
        <dbReference type="Pfam" id="PF20434"/>
    </source>
</evidence>